<accession>A0A6G0TQ33</accession>
<organism evidence="1 2">
    <name type="scientific">Aphis glycines</name>
    <name type="common">Soybean aphid</name>
    <dbReference type="NCBI Taxonomy" id="307491"/>
    <lineage>
        <taxon>Eukaryota</taxon>
        <taxon>Metazoa</taxon>
        <taxon>Ecdysozoa</taxon>
        <taxon>Arthropoda</taxon>
        <taxon>Hexapoda</taxon>
        <taxon>Insecta</taxon>
        <taxon>Pterygota</taxon>
        <taxon>Neoptera</taxon>
        <taxon>Paraneoptera</taxon>
        <taxon>Hemiptera</taxon>
        <taxon>Sternorrhyncha</taxon>
        <taxon>Aphidomorpha</taxon>
        <taxon>Aphidoidea</taxon>
        <taxon>Aphididae</taxon>
        <taxon>Aphidini</taxon>
        <taxon>Aphis</taxon>
        <taxon>Aphis</taxon>
    </lineage>
</organism>
<proteinExistence type="predicted"/>
<sequence>MYFLNLRQLLYAQNCEQYKKPANGSINTIQAINYSYMEFIFHNFPFIWYRQREVANYIQITFSYTYKVDCNECIHTTHILSYSNTHTIKKQNKLSSPLLPETKKLLTVLKNREPLGRIWRRESLTRSKVRLLYIHRYVALGRSIEHFSSNRKKGKKKKHEIAKDFVIPARTLSTIIKNKDICIYRIKLLHYKSALRKLRTSSVPNSDFQFLTFNQVVLEGEALKIPTSFTYTMLVMSNFNFLLHFYNKSLQSWLKTRIVKISTSGTSPMTHFIKPFTFQPSILLPSSLTKDTQNLHSNLHSNPIITQLLFKQISVVDFKF</sequence>
<name>A0A6G0TQ33_APHGL</name>
<dbReference type="AlphaFoldDB" id="A0A6G0TQ33"/>
<dbReference type="Proteomes" id="UP000475862">
    <property type="component" value="Unassembled WGS sequence"/>
</dbReference>
<reference evidence="1 2" key="1">
    <citation type="submission" date="2019-08" db="EMBL/GenBank/DDBJ databases">
        <title>The genome of the soybean aphid Biotype 1, its phylome, world population structure and adaptation to the North American continent.</title>
        <authorList>
            <person name="Giordano R."/>
            <person name="Donthu R.K."/>
            <person name="Hernandez A.G."/>
            <person name="Wright C.L."/>
            <person name="Zimin A.V."/>
        </authorList>
    </citation>
    <scope>NUCLEOTIDE SEQUENCE [LARGE SCALE GENOMIC DNA]</scope>
    <source>
        <tissue evidence="1">Whole aphids</tissue>
    </source>
</reference>
<evidence type="ECO:0000313" key="2">
    <source>
        <dbReference type="Proteomes" id="UP000475862"/>
    </source>
</evidence>
<evidence type="ECO:0000313" key="1">
    <source>
        <dbReference type="EMBL" id="KAE9535810.1"/>
    </source>
</evidence>
<keyword evidence="2" id="KW-1185">Reference proteome</keyword>
<dbReference type="EMBL" id="VYZN01000025">
    <property type="protein sequence ID" value="KAE9535810.1"/>
    <property type="molecule type" value="Genomic_DNA"/>
</dbReference>
<protein>
    <submittedName>
        <fullName evidence="1">Uncharacterized protein</fullName>
    </submittedName>
</protein>
<dbReference type="Gene3D" id="1.10.10.60">
    <property type="entry name" value="Homeodomain-like"/>
    <property type="match status" value="1"/>
</dbReference>
<gene>
    <name evidence="1" type="ORF">AGLY_007711</name>
</gene>
<comment type="caution">
    <text evidence="1">The sequence shown here is derived from an EMBL/GenBank/DDBJ whole genome shotgun (WGS) entry which is preliminary data.</text>
</comment>